<dbReference type="GO" id="GO:0022857">
    <property type="term" value="F:transmembrane transporter activity"/>
    <property type="evidence" value="ECO:0007669"/>
    <property type="project" value="TreeGrafter"/>
</dbReference>
<dbReference type="PANTHER" id="PTHR30572">
    <property type="entry name" value="MEMBRANE COMPONENT OF TRANSPORTER-RELATED"/>
    <property type="match status" value="1"/>
</dbReference>
<feature type="transmembrane region" description="Helical" evidence="7">
    <location>
        <begin position="98"/>
        <end position="118"/>
    </location>
</feature>
<evidence type="ECO:0000256" key="3">
    <source>
        <dbReference type="ARBA" id="ARBA00022692"/>
    </source>
</evidence>
<protein>
    <submittedName>
        <fullName evidence="10">Putative permease</fullName>
    </submittedName>
</protein>
<evidence type="ECO:0000313" key="11">
    <source>
        <dbReference type="Proteomes" id="UP000295210"/>
    </source>
</evidence>
<dbReference type="InterPro" id="IPR025857">
    <property type="entry name" value="MacB_PCD"/>
</dbReference>
<feature type="domain" description="MacB-like periplasmic core" evidence="9">
    <location>
        <begin position="252"/>
        <end position="343"/>
    </location>
</feature>
<dbReference type="EMBL" id="SMGK01000003">
    <property type="protein sequence ID" value="TCK72532.1"/>
    <property type="molecule type" value="Genomic_DNA"/>
</dbReference>
<evidence type="ECO:0000256" key="2">
    <source>
        <dbReference type="ARBA" id="ARBA00022475"/>
    </source>
</evidence>
<feature type="transmembrane region" description="Helical" evidence="7">
    <location>
        <begin position="447"/>
        <end position="465"/>
    </location>
</feature>
<keyword evidence="2" id="KW-1003">Cell membrane</keyword>
<dbReference type="InterPro" id="IPR003838">
    <property type="entry name" value="ABC3_permease_C"/>
</dbReference>
<keyword evidence="11" id="KW-1185">Reference proteome</keyword>
<dbReference type="AlphaFoldDB" id="A0A4R1L3D2"/>
<feature type="transmembrane region" description="Helical" evidence="7">
    <location>
        <begin position="54"/>
        <end position="77"/>
    </location>
</feature>
<evidence type="ECO:0000259" key="9">
    <source>
        <dbReference type="Pfam" id="PF12704"/>
    </source>
</evidence>
<dbReference type="PANTHER" id="PTHR30572:SF4">
    <property type="entry name" value="ABC TRANSPORTER PERMEASE YTRF"/>
    <property type="match status" value="1"/>
</dbReference>
<dbReference type="InterPro" id="IPR050250">
    <property type="entry name" value="Macrolide_Exporter_MacB"/>
</dbReference>
<organism evidence="10 11">
    <name type="scientific">Acidipila rosea</name>
    <dbReference type="NCBI Taxonomy" id="768535"/>
    <lineage>
        <taxon>Bacteria</taxon>
        <taxon>Pseudomonadati</taxon>
        <taxon>Acidobacteriota</taxon>
        <taxon>Terriglobia</taxon>
        <taxon>Terriglobales</taxon>
        <taxon>Acidobacteriaceae</taxon>
        <taxon>Acidipila</taxon>
    </lineage>
</organism>
<feature type="domain" description="ABC3 transporter permease C-terminal" evidence="8">
    <location>
        <begin position="419"/>
        <end position="532"/>
    </location>
</feature>
<accession>A0A4R1L3D2</accession>
<dbReference type="Proteomes" id="UP000295210">
    <property type="component" value="Unassembled WGS sequence"/>
</dbReference>
<reference evidence="10 11" key="1">
    <citation type="submission" date="2019-03" db="EMBL/GenBank/DDBJ databases">
        <title>Genomic Encyclopedia of Type Strains, Phase IV (KMG-IV): sequencing the most valuable type-strain genomes for metagenomic binning, comparative biology and taxonomic classification.</title>
        <authorList>
            <person name="Goeker M."/>
        </authorList>
    </citation>
    <scope>NUCLEOTIDE SEQUENCE [LARGE SCALE GENOMIC DNA]</scope>
    <source>
        <strain evidence="10 11">DSM 103428</strain>
    </source>
</reference>
<keyword evidence="4 7" id="KW-1133">Transmembrane helix</keyword>
<feature type="transmembrane region" description="Helical" evidence="7">
    <location>
        <begin position="146"/>
        <end position="166"/>
    </location>
</feature>
<keyword evidence="3 7" id="KW-0812">Transmembrane</keyword>
<feature type="transmembrane region" description="Helical" evidence="7">
    <location>
        <begin position="503"/>
        <end position="524"/>
    </location>
</feature>
<gene>
    <name evidence="10" type="ORF">C7378_2114</name>
</gene>
<evidence type="ECO:0000256" key="1">
    <source>
        <dbReference type="ARBA" id="ARBA00004651"/>
    </source>
</evidence>
<evidence type="ECO:0000313" key="10">
    <source>
        <dbReference type="EMBL" id="TCK72532.1"/>
    </source>
</evidence>
<dbReference type="Pfam" id="PF12704">
    <property type="entry name" value="MacB_PCD"/>
    <property type="match status" value="1"/>
</dbReference>
<feature type="transmembrane region" description="Helical" evidence="7">
    <location>
        <begin position="472"/>
        <end position="491"/>
    </location>
</feature>
<name>A0A4R1L3D2_9BACT</name>
<feature type="domain" description="ABC3 transporter permease C-terminal" evidence="8">
    <location>
        <begin position="12"/>
        <end position="118"/>
    </location>
</feature>
<comment type="caution">
    <text evidence="10">The sequence shown here is derived from an EMBL/GenBank/DDBJ whole genome shotgun (WGS) entry which is preliminary data.</text>
</comment>
<dbReference type="Pfam" id="PF02687">
    <property type="entry name" value="FtsX"/>
    <property type="match status" value="2"/>
</dbReference>
<proteinExistence type="inferred from homology"/>
<comment type="similarity">
    <text evidence="6">Belongs to the ABC-4 integral membrane protein family.</text>
</comment>
<evidence type="ECO:0000256" key="5">
    <source>
        <dbReference type="ARBA" id="ARBA00023136"/>
    </source>
</evidence>
<comment type="subcellular location">
    <subcellularLocation>
        <location evidence="1">Cell membrane</location>
        <topology evidence="1">Multi-pass membrane protein</topology>
    </subcellularLocation>
</comment>
<dbReference type="GO" id="GO:0005886">
    <property type="term" value="C:plasma membrane"/>
    <property type="evidence" value="ECO:0007669"/>
    <property type="project" value="UniProtKB-SubCell"/>
</dbReference>
<sequence>MLTAWLLLGSVAAVLLIACANVASLLMARAAQRGREMAVRSALGASPACLARQALTEALLLTVAGAVAGFLLAKILLRIFVSMAPEKIIYLNQAKIDLRIVLFTIVISTACGILFAFAPAVQKPNVEVLAERRSTRGISSALARQWLVATQIAVSVVLLVSGTLLLRSLWNMQTEKLGMQTKTVLTASITLGEQRYSVAAQQMEFFQQIAARLRRMPGVTALALSDSLPPGGPHHDQIYTSIAVAGRPSPAGGTGGMAAWRWVTPEYFRALNIPLLQGHGFDNEELRSTEHFVVLSKAFASRMFPKGDAIGQHLQLAFPSPINNPWYTVVGVVGNVKNSGLTGEDEPEYYRLRRDRPEDWDRSSTIIINTGAPSDIESRWIRSEIASVDPTVPVDIQTLSHRVDVMAERPRFEAVLIGFFAMTGLLMAMIGVYGVVSFLVAQRTQEIGIRLALGASRWNILRLVLWEGGRLILLGGVAGLLATLAISRALASLLFDVSPHDPATFASVILLLAVVALVAVTVPARAAMKVDPMVALRYE</sequence>
<keyword evidence="5 7" id="KW-0472">Membrane</keyword>
<evidence type="ECO:0000256" key="6">
    <source>
        <dbReference type="ARBA" id="ARBA00038076"/>
    </source>
</evidence>
<evidence type="ECO:0000256" key="7">
    <source>
        <dbReference type="SAM" id="Phobius"/>
    </source>
</evidence>
<feature type="transmembrane region" description="Helical" evidence="7">
    <location>
        <begin position="415"/>
        <end position="441"/>
    </location>
</feature>
<evidence type="ECO:0000259" key="8">
    <source>
        <dbReference type="Pfam" id="PF02687"/>
    </source>
</evidence>
<evidence type="ECO:0000256" key="4">
    <source>
        <dbReference type="ARBA" id="ARBA00022989"/>
    </source>
</evidence>